<evidence type="ECO:0000256" key="6">
    <source>
        <dbReference type="ARBA" id="ARBA00022989"/>
    </source>
</evidence>
<feature type="non-terminal residue" evidence="12">
    <location>
        <position position="1"/>
    </location>
</feature>
<evidence type="ECO:0000256" key="8">
    <source>
        <dbReference type="SAM" id="MobiDB-lite"/>
    </source>
</evidence>
<evidence type="ECO:0000256" key="5">
    <source>
        <dbReference type="ARBA" id="ARBA00022833"/>
    </source>
</evidence>
<feature type="compositionally biased region" description="Polar residues" evidence="8">
    <location>
        <begin position="359"/>
        <end position="376"/>
    </location>
</feature>
<accession>A0A9P6QM42</accession>
<reference evidence="12" key="1">
    <citation type="journal article" date="2020" name="Fungal Divers.">
        <title>Resolving the Mortierellaceae phylogeny through synthesis of multi-gene phylogenetics and phylogenomics.</title>
        <authorList>
            <person name="Vandepol N."/>
            <person name="Liber J."/>
            <person name="Desiro A."/>
            <person name="Na H."/>
            <person name="Kennedy M."/>
            <person name="Barry K."/>
            <person name="Grigoriev I.V."/>
            <person name="Miller A.N."/>
            <person name="O'Donnell K."/>
            <person name="Stajich J.E."/>
            <person name="Bonito G."/>
        </authorList>
    </citation>
    <scope>NUCLEOTIDE SEQUENCE</scope>
    <source>
        <strain evidence="12">NVP60</strain>
    </source>
</reference>
<dbReference type="GO" id="GO:0005385">
    <property type="term" value="F:zinc ion transmembrane transporter activity"/>
    <property type="evidence" value="ECO:0007669"/>
    <property type="project" value="TreeGrafter"/>
</dbReference>
<feature type="transmembrane region" description="Helical" evidence="9">
    <location>
        <begin position="6"/>
        <end position="25"/>
    </location>
</feature>
<evidence type="ECO:0000256" key="2">
    <source>
        <dbReference type="ARBA" id="ARBA00008873"/>
    </source>
</evidence>
<dbReference type="Pfam" id="PF01545">
    <property type="entry name" value="Cation_efflux"/>
    <property type="match status" value="1"/>
</dbReference>
<organism evidence="12 13">
    <name type="scientific">Linnemannia gamsii</name>
    <dbReference type="NCBI Taxonomy" id="64522"/>
    <lineage>
        <taxon>Eukaryota</taxon>
        <taxon>Fungi</taxon>
        <taxon>Fungi incertae sedis</taxon>
        <taxon>Mucoromycota</taxon>
        <taxon>Mortierellomycotina</taxon>
        <taxon>Mortierellomycetes</taxon>
        <taxon>Mortierellales</taxon>
        <taxon>Mortierellaceae</taxon>
        <taxon>Linnemannia</taxon>
    </lineage>
</organism>
<proteinExistence type="inferred from homology"/>
<evidence type="ECO:0000256" key="1">
    <source>
        <dbReference type="ARBA" id="ARBA00004141"/>
    </source>
</evidence>
<dbReference type="PANTHER" id="PTHR45820:SF4">
    <property type="entry name" value="ZINC TRANSPORTER 63C, ISOFORM F"/>
    <property type="match status" value="1"/>
</dbReference>
<feature type="compositionally biased region" description="Basic and acidic residues" evidence="8">
    <location>
        <begin position="80"/>
        <end position="92"/>
    </location>
</feature>
<keyword evidence="4 9" id="KW-0812">Transmembrane</keyword>
<dbReference type="InterPro" id="IPR027469">
    <property type="entry name" value="Cation_efflux_TMD_sf"/>
</dbReference>
<feature type="transmembrane region" description="Helical" evidence="9">
    <location>
        <begin position="224"/>
        <end position="241"/>
    </location>
</feature>
<feature type="compositionally biased region" description="Basic residues" evidence="8">
    <location>
        <begin position="31"/>
        <end position="42"/>
    </location>
</feature>
<dbReference type="EMBL" id="JAAAIN010003954">
    <property type="protein sequence ID" value="KAG0283375.1"/>
    <property type="molecule type" value="Genomic_DNA"/>
</dbReference>
<dbReference type="NCBIfam" id="TIGR01297">
    <property type="entry name" value="CDF"/>
    <property type="match status" value="1"/>
</dbReference>
<dbReference type="GO" id="GO:0006882">
    <property type="term" value="P:intracellular zinc ion homeostasis"/>
    <property type="evidence" value="ECO:0007669"/>
    <property type="project" value="TreeGrafter"/>
</dbReference>
<feature type="compositionally biased region" description="Low complexity" evidence="8">
    <location>
        <begin position="59"/>
        <end position="74"/>
    </location>
</feature>
<feature type="region of interest" description="Disordered" evidence="8">
    <location>
        <begin position="108"/>
        <end position="181"/>
    </location>
</feature>
<feature type="compositionally biased region" description="Basic and acidic residues" evidence="8">
    <location>
        <begin position="43"/>
        <end position="54"/>
    </location>
</feature>
<dbReference type="InterPro" id="IPR027470">
    <property type="entry name" value="Cation_efflux_CTD"/>
</dbReference>
<comment type="similarity">
    <text evidence="2">Belongs to the cation diffusion facilitator (CDF) transporter (TC 2.A.4) family. SLC30A subfamily.</text>
</comment>
<feature type="region of interest" description="Disordered" evidence="8">
    <location>
        <begin position="31"/>
        <end position="94"/>
    </location>
</feature>
<dbReference type="PANTHER" id="PTHR45820">
    <property type="entry name" value="FI23527P1"/>
    <property type="match status" value="1"/>
</dbReference>
<dbReference type="Gene3D" id="1.20.1510.10">
    <property type="entry name" value="Cation efflux protein transmembrane domain"/>
    <property type="match status" value="1"/>
</dbReference>
<evidence type="ECO:0000256" key="9">
    <source>
        <dbReference type="SAM" id="Phobius"/>
    </source>
</evidence>
<evidence type="ECO:0000259" key="11">
    <source>
        <dbReference type="Pfam" id="PF16916"/>
    </source>
</evidence>
<evidence type="ECO:0000256" key="7">
    <source>
        <dbReference type="ARBA" id="ARBA00023136"/>
    </source>
</evidence>
<evidence type="ECO:0000259" key="10">
    <source>
        <dbReference type="Pfam" id="PF01545"/>
    </source>
</evidence>
<dbReference type="Proteomes" id="UP000823405">
    <property type="component" value="Unassembled WGS sequence"/>
</dbReference>
<protein>
    <recommendedName>
        <fullName evidence="14">Cation efflux protein</fullName>
    </recommendedName>
</protein>
<feature type="transmembrane region" description="Helical" evidence="9">
    <location>
        <begin position="189"/>
        <end position="212"/>
    </location>
</feature>
<dbReference type="Pfam" id="PF16916">
    <property type="entry name" value="ZT_dimer"/>
    <property type="match status" value="1"/>
</dbReference>
<evidence type="ECO:0000256" key="4">
    <source>
        <dbReference type="ARBA" id="ARBA00022692"/>
    </source>
</evidence>
<dbReference type="SUPFAM" id="SSF160240">
    <property type="entry name" value="Cation efflux protein cytoplasmic domain-like"/>
    <property type="match status" value="1"/>
</dbReference>
<evidence type="ECO:0000256" key="3">
    <source>
        <dbReference type="ARBA" id="ARBA00022448"/>
    </source>
</evidence>
<comment type="caution">
    <text evidence="12">The sequence shown here is derived from an EMBL/GenBank/DDBJ whole genome shotgun (WGS) entry which is preliminary data.</text>
</comment>
<dbReference type="AlphaFoldDB" id="A0A9P6QM42"/>
<evidence type="ECO:0000313" key="12">
    <source>
        <dbReference type="EMBL" id="KAG0283375.1"/>
    </source>
</evidence>
<dbReference type="InterPro" id="IPR036837">
    <property type="entry name" value="Cation_efflux_CTD_sf"/>
</dbReference>
<dbReference type="OrthoDB" id="9944568at2759"/>
<keyword evidence="13" id="KW-1185">Reference proteome</keyword>
<dbReference type="GO" id="GO:0016020">
    <property type="term" value="C:membrane"/>
    <property type="evidence" value="ECO:0007669"/>
    <property type="project" value="UniProtKB-SubCell"/>
</dbReference>
<name>A0A9P6QM42_9FUNG</name>
<feature type="region of interest" description="Disordered" evidence="8">
    <location>
        <begin position="357"/>
        <end position="376"/>
    </location>
</feature>
<keyword evidence="3" id="KW-0813">Transport</keyword>
<dbReference type="InterPro" id="IPR058533">
    <property type="entry name" value="Cation_efflux_TM"/>
</dbReference>
<comment type="subcellular location">
    <subcellularLocation>
        <location evidence="1">Membrane</location>
        <topology evidence="1">Multi-pass membrane protein</topology>
    </subcellularLocation>
</comment>
<sequence length="457" mass="49587">IENPKLVLIVGGIGLVCNLLGLVLFHDHAGHGHSHGAHSHSHSHSDNSHSEKTKRTAQTTTSPSTSPVSSSSSDDSADDSAERPPLRYESSLDRISPLRQTSILNLQQAASDVQRQMESEERYEQEEEEERNEKSEVDETVVDIGSSRSHTHDNNHGHDDHSHNHDHEHSHDNKKGTQPSGEDLNMRGVFLHVLGDALGSVGVIFSALFIWLTDFSWKQYMDPIISIFITGIIIHSAWPLVRSASFVLLQGVPVGVDIEEIRKEIKAIPDVISIHDLHIWQLTNIKMVASLHVFVTNQESFERVSRNVKTIMHRAGVHSTTIQPEFPGMHPYLSQAIKSRDTLGLRKNLSEEDAKHLLTSGSPSVGAQSGESLPGGSMSQPMFTLQGPDGAPVAVAATPGGVAGAATVEVGLQRVPGSSLILIPDAEIKDNLDCALLCADGEEACDVGSCCTKPVKR</sequence>
<feature type="domain" description="Cation efflux protein cytoplasmic" evidence="11">
    <location>
        <begin position="255"/>
        <end position="325"/>
    </location>
</feature>
<evidence type="ECO:0008006" key="14">
    <source>
        <dbReference type="Google" id="ProtNLM"/>
    </source>
</evidence>
<feature type="domain" description="Cation efflux protein transmembrane" evidence="10">
    <location>
        <begin position="2"/>
        <end position="249"/>
    </location>
</feature>
<dbReference type="InterPro" id="IPR002524">
    <property type="entry name" value="Cation_efflux"/>
</dbReference>
<dbReference type="SUPFAM" id="SSF161111">
    <property type="entry name" value="Cation efflux protein transmembrane domain-like"/>
    <property type="match status" value="1"/>
</dbReference>
<feature type="compositionally biased region" description="Basic and acidic residues" evidence="8">
    <location>
        <begin position="150"/>
        <end position="175"/>
    </location>
</feature>
<keyword evidence="7 9" id="KW-0472">Membrane</keyword>
<evidence type="ECO:0000313" key="13">
    <source>
        <dbReference type="Proteomes" id="UP000823405"/>
    </source>
</evidence>
<gene>
    <name evidence="12" type="ORF">BGZ97_008571</name>
</gene>
<keyword evidence="6 9" id="KW-1133">Transmembrane helix</keyword>
<keyword evidence="5" id="KW-0862">Zinc</keyword>